<keyword evidence="1 3" id="KW-0807">Transducer</keyword>
<dbReference type="InterPro" id="IPR024478">
    <property type="entry name" value="HlyB_4HB_MCP"/>
</dbReference>
<dbReference type="SMART" id="SM00283">
    <property type="entry name" value="MA"/>
    <property type="match status" value="1"/>
</dbReference>
<feature type="domain" description="HAMP" evidence="6">
    <location>
        <begin position="213"/>
        <end position="265"/>
    </location>
</feature>
<dbReference type="CDD" id="cd06225">
    <property type="entry name" value="HAMP"/>
    <property type="match status" value="1"/>
</dbReference>
<protein>
    <submittedName>
        <fullName evidence="7">Methyl-accepting chemotaxis protein McpB</fullName>
    </submittedName>
</protein>
<dbReference type="InterPro" id="IPR003660">
    <property type="entry name" value="HAMP_dom"/>
</dbReference>
<evidence type="ECO:0000256" key="4">
    <source>
        <dbReference type="SAM" id="Phobius"/>
    </source>
</evidence>
<dbReference type="Gene3D" id="6.10.340.10">
    <property type="match status" value="1"/>
</dbReference>
<dbReference type="SUPFAM" id="SSF58104">
    <property type="entry name" value="Methyl-accepting chemotaxis protein (MCP) signaling domain"/>
    <property type="match status" value="1"/>
</dbReference>
<feature type="domain" description="Methyl-accepting transducer" evidence="5">
    <location>
        <begin position="284"/>
        <end position="542"/>
    </location>
</feature>
<keyword evidence="4" id="KW-0472">Membrane</keyword>
<keyword evidence="4" id="KW-0812">Transmembrane</keyword>
<organism evidence="7 8">
    <name type="scientific">Clostridium oryzae</name>
    <dbReference type="NCBI Taxonomy" id="1450648"/>
    <lineage>
        <taxon>Bacteria</taxon>
        <taxon>Bacillati</taxon>
        <taxon>Bacillota</taxon>
        <taxon>Clostridia</taxon>
        <taxon>Eubacteriales</taxon>
        <taxon>Clostridiaceae</taxon>
        <taxon>Clostridium</taxon>
    </lineage>
</organism>
<dbReference type="Gene3D" id="1.10.287.950">
    <property type="entry name" value="Methyl-accepting chemotaxis protein"/>
    <property type="match status" value="1"/>
</dbReference>
<dbReference type="RefSeq" id="WP_079428731.1">
    <property type="nucleotide sequence ID" value="NZ_MZGV01000124.1"/>
</dbReference>
<proteinExistence type="inferred from homology"/>
<evidence type="ECO:0000259" key="5">
    <source>
        <dbReference type="PROSITE" id="PS50111"/>
    </source>
</evidence>
<dbReference type="Proteomes" id="UP000190080">
    <property type="component" value="Unassembled WGS sequence"/>
</dbReference>
<dbReference type="PROSITE" id="PS50111">
    <property type="entry name" value="CHEMOTAXIS_TRANSDUC_2"/>
    <property type="match status" value="1"/>
</dbReference>
<dbReference type="STRING" id="1450648.CLORY_44920"/>
<dbReference type="PANTHER" id="PTHR32089:SF112">
    <property type="entry name" value="LYSOZYME-LIKE PROTEIN-RELATED"/>
    <property type="match status" value="1"/>
</dbReference>
<dbReference type="GO" id="GO:0016020">
    <property type="term" value="C:membrane"/>
    <property type="evidence" value="ECO:0007669"/>
    <property type="project" value="InterPro"/>
</dbReference>
<dbReference type="EMBL" id="MZGV01000124">
    <property type="protein sequence ID" value="OPJ54854.1"/>
    <property type="molecule type" value="Genomic_DNA"/>
</dbReference>
<dbReference type="InterPro" id="IPR004089">
    <property type="entry name" value="MCPsignal_dom"/>
</dbReference>
<keyword evidence="8" id="KW-1185">Reference proteome</keyword>
<feature type="transmembrane region" description="Helical" evidence="4">
    <location>
        <begin position="188"/>
        <end position="211"/>
    </location>
</feature>
<evidence type="ECO:0000256" key="1">
    <source>
        <dbReference type="ARBA" id="ARBA00023224"/>
    </source>
</evidence>
<evidence type="ECO:0000313" key="7">
    <source>
        <dbReference type="EMBL" id="OPJ54854.1"/>
    </source>
</evidence>
<sequence length="571" mass="62784">MNWINNRKISMKLIPTFVFVALLIAVVAFIGAVSMRNIDTNSDKIYNNNLQAIQQVNKIKADIGDIRYDLLKISNQNNKDNQNPELEKEVQDLSNEIDTILSGYRKKYLVNEEKPNFDKLTASLNDFRHIYGDVINLANEKQFEKSKVRLTQIANARASLMNSLEREIKINSDKAQSANLENNKSYKVALIIMLSVAVIGLILAVVIGLFISVNISTRLKKVLKAAEKIGNGDLTQNTNLHGKDEIGKLASELGNASDNIRHLVEQIVYGAEEISASSEELTATTEEISSMMEAAELSTTQISKGAQELSSTTIEVSSSMEQISQNTSQLASKSKDTNLSANEINERAVKIKETASKNIDQNNIIYQEKRDNIIKSIEAGKIVKDVGIMADSIGSIAEQTNLLALNAAIEAARAGEHGKGFAVVAEEVRQLAVQSSDAVSNIQNMVLQVQEAFDLLSKSGEDMLEYMVNNVKPTYDMIMDVGVTYGKDAEFIDRMAEDIARSAEQMQNIVYQVNDALQNVSATAEESAAGSEEIMSNTNQISEAVKSVAQSAQNQAELSQKLSSIIQKFKI</sequence>
<dbReference type="AlphaFoldDB" id="A0A1V4I4P7"/>
<comment type="similarity">
    <text evidence="2">Belongs to the methyl-accepting chemotaxis (MCP) protein family.</text>
</comment>
<name>A0A1V4I4P7_9CLOT</name>
<evidence type="ECO:0000256" key="2">
    <source>
        <dbReference type="ARBA" id="ARBA00029447"/>
    </source>
</evidence>
<dbReference type="Pfam" id="PF00672">
    <property type="entry name" value="HAMP"/>
    <property type="match status" value="1"/>
</dbReference>
<dbReference type="Pfam" id="PF00015">
    <property type="entry name" value="MCPsignal"/>
    <property type="match status" value="1"/>
</dbReference>
<evidence type="ECO:0000259" key="6">
    <source>
        <dbReference type="PROSITE" id="PS50885"/>
    </source>
</evidence>
<dbReference type="SMART" id="SM00304">
    <property type="entry name" value="HAMP"/>
    <property type="match status" value="1"/>
</dbReference>
<dbReference type="Pfam" id="PF12729">
    <property type="entry name" value="4HB_MCP_1"/>
    <property type="match status" value="1"/>
</dbReference>
<comment type="caution">
    <text evidence="7">The sequence shown here is derived from an EMBL/GenBank/DDBJ whole genome shotgun (WGS) entry which is preliminary data.</text>
</comment>
<evidence type="ECO:0000256" key="3">
    <source>
        <dbReference type="PROSITE-ProRule" id="PRU00284"/>
    </source>
</evidence>
<evidence type="ECO:0000313" key="8">
    <source>
        <dbReference type="Proteomes" id="UP000190080"/>
    </source>
</evidence>
<accession>A0A1V4I4P7</accession>
<dbReference type="PROSITE" id="PS50885">
    <property type="entry name" value="HAMP"/>
    <property type="match status" value="1"/>
</dbReference>
<dbReference type="OrthoDB" id="1887545at2"/>
<keyword evidence="4" id="KW-1133">Transmembrane helix</keyword>
<dbReference type="GO" id="GO:0007165">
    <property type="term" value="P:signal transduction"/>
    <property type="evidence" value="ECO:0007669"/>
    <property type="project" value="UniProtKB-KW"/>
</dbReference>
<reference evidence="7 8" key="1">
    <citation type="submission" date="2017-03" db="EMBL/GenBank/DDBJ databases">
        <title>Genome sequence of Clostridium oryzae DSM 28571.</title>
        <authorList>
            <person name="Poehlein A."/>
            <person name="Daniel R."/>
        </authorList>
    </citation>
    <scope>NUCLEOTIDE SEQUENCE [LARGE SCALE GENOMIC DNA]</scope>
    <source>
        <strain evidence="7 8">DSM 28571</strain>
    </source>
</reference>
<gene>
    <name evidence="7" type="primary">mcpB_9</name>
    <name evidence="7" type="ORF">CLORY_44920</name>
</gene>
<dbReference type="PANTHER" id="PTHR32089">
    <property type="entry name" value="METHYL-ACCEPTING CHEMOTAXIS PROTEIN MCPB"/>
    <property type="match status" value="1"/>
</dbReference>